<gene>
    <name evidence="2" type="ORF">ADUPG1_009614</name>
</gene>
<dbReference type="SUPFAM" id="SSF56112">
    <property type="entry name" value="Protein kinase-like (PK-like)"/>
    <property type="match status" value="1"/>
</dbReference>
<evidence type="ECO:0000313" key="2">
    <source>
        <dbReference type="EMBL" id="GKT36701.1"/>
    </source>
</evidence>
<organism evidence="2 3">
    <name type="scientific">Aduncisulcus paluster</name>
    <dbReference type="NCBI Taxonomy" id="2918883"/>
    <lineage>
        <taxon>Eukaryota</taxon>
        <taxon>Metamonada</taxon>
        <taxon>Carpediemonas-like organisms</taxon>
        <taxon>Aduncisulcus</taxon>
    </lineage>
</organism>
<name>A0ABQ5KW94_9EUKA</name>
<dbReference type="Gene3D" id="1.10.510.10">
    <property type="entry name" value="Transferase(Phosphotransferase) domain 1"/>
    <property type="match status" value="1"/>
</dbReference>
<dbReference type="SMART" id="SM00220">
    <property type="entry name" value="S_TKc"/>
    <property type="match status" value="1"/>
</dbReference>
<protein>
    <recommendedName>
        <fullName evidence="1">Protein kinase domain-containing protein</fullName>
    </recommendedName>
</protein>
<accession>A0ABQ5KW94</accession>
<comment type="caution">
    <text evidence="2">The sequence shown here is derived from an EMBL/GenBank/DDBJ whole genome shotgun (WGS) entry which is preliminary data.</text>
</comment>
<dbReference type="Proteomes" id="UP001057375">
    <property type="component" value="Unassembled WGS sequence"/>
</dbReference>
<dbReference type="InterPro" id="IPR008271">
    <property type="entry name" value="Ser/Thr_kinase_AS"/>
</dbReference>
<proteinExistence type="predicted"/>
<dbReference type="InterPro" id="IPR000719">
    <property type="entry name" value="Prot_kinase_dom"/>
</dbReference>
<dbReference type="EMBL" id="BQXS01011281">
    <property type="protein sequence ID" value="GKT36701.1"/>
    <property type="molecule type" value="Genomic_DNA"/>
</dbReference>
<dbReference type="InterPro" id="IPR011009">
    <property type="entry name" value="Kinase-like_dom_sf"/>
</dbReference>
<dbReference type="PANTHER" id="PTHR44167:SF24">
    <property type="entry name" value="SERINE_THREONINE-PROTEIN KINASE CHK2"/>
    <property type="match status" value="1"/>
</dbReference>
<dbReference type="PANTHER" id="PTHR44167">
    <property type="entry name" value="OVARIAN-SPECIFIC SERINE/THREONINE-PROTEIN KINASE LOK-RELATED"/>
    <property type="match status" value="1"/>
</dbReference>
<dbReference type="PROSITE" id="PS50011">
    <property type="entry name" value="PROTEIN_KINASE_DOM"/>
    <property type="match status" value="1"/>
</dbReference>
<feature type="domain" description="Protein kinase" evidence="1">
    <location>
        <begin position="374"/>
        <end position="675"/>
    </location>
</feature>
<evidence type="ECO:0000313" key="3">
    <source>
        <dbReference type="Proteomes" id="UP001057375"/>
    </source>
</evidence>
<dbReference type="CDD" id="cd00180">
    <property type="entry name" value="PKc"/>
    <property type="match status" value="1"/>
</dbReference>
<keyword evidence="3" id="KW-1185">Reference proteome</keyword>
<evidence type="ECO:0000259" key="1">
    <source>
        <dbReference type="PROSITE" id="PS50011"/>
    </source>
</evidence>
<dbReference type="Pfam" id="PF00069">
    <property type="entry name" value="Pkinase"/>
    <property type="match status" value="1"/>
</dbReference>
<reference evidence="2" key="1">
    <citation type="submission" date="2022-03" db="EMBL/GenBank/DDBJ databases">
        <title>Draft genome sequence of Aduncisulcus paluster, a free-living microaerophilic Fornicata.</title>
        <authorList>
            <person name="Yuyama I."/>
            <person name="Kume K."/>
            <person name="Tamura T."/>
            <person name="Inagaki Y."/>
            <person name="Hashimoto T."/>
        </authorList>
    </citation>
    <scope>NUCLEOTIDE SEQUENCE</scope>
    <source>
        <strain evidence="2">NY0171</strain>
    </source>
</reference>
<dbReference type="PROSITE" id="PS00108">
    <property type="entry name" value="PROTEIN_KINASE_ST"/>
    <property type="match status" value="1"/>
</dbReference>
<sequence>MALIDVRFCPERVLRQFEENNFYNLRTEIFKATLCFPSNEYIVSRFAYLAFDMVDMQYRPTEEEEKELAKKGEEYPIKKMFYFLCRKFRHVVPGRELLSPLEFILKNSESSTAIGHVFDLLAIVTARMPNRRLKFIHKELTEKIMEKLREPNSVEVAWKLNPYIGTICLDPDAAKDILYEIFPNDPLKLSTDITSKLAVSPIFLCESGFPSVWFDNAIHRAATDPKQKFMIRDWCGMTRRFCPVLVQKLEGKIDSEFLEIWSKRIDHILARVHYIQMVCNFREDKKVRDLCTEIVSILKPSAISMSKSLGSVSIFFEATEAVHKKKSETEKKRRKGKKRTFVASFTMMSIELQLMEGPEIEDIDESLSADKECIEWVGLIAVGGFGAAFIVKINGNELVLKVLKNPGDKQIEACKKEFILQRTMFNHPDVFHRIPRPMYFFHQLDKLGNVGFGMELCKGGNLVEFLKHWAKGDALKIVSAIKEMLECLRDLQKMKKMEFIHKDLKPENLLVRIADSKCNIVVCDLGLSDLRAQSQSDDHGRTIVGTLPYNALECLKSGEYSKKSDNYAMGMCIYSLMDESLPLQDVDYRKHPKIIINEIISILEEGKSNMSFPRIEETKTYKKLSKLRRHKPKLATSIQETIVEVFYGLINNDVEERMTMVEACKKFENDELEYIPKFGKDFDQSIQVVQSTPITDELETPSIQVWDSKK</sequence>